<organism evidence="1 2">
    <name type="scientific">Lacimonas salitolerans</name>
    <dbReference type="NCBI Taxonomy" id="1323750"/>
    <lineage>
        <taxon>Bacteria</taxon>
        <taxon>Pseudomonadati</taxon>
        <taxon>Pseudomonadota</taxon>
        <taxon>Alphaproteobacteria</taxon>
        <taxon>Rhodobacterales</taxon>
        <taxon>Paracoccaceae</taxon>
        <taxon>Lacimonas</taxon>
    </lineage>
</organism>
<protein>
    <submittedName>
        <fullName evidence="1">Uncharacterized protein</fullName>
    </submittedName>
</protein>
<name>A0ABW4ELR8_9RHOB</name>
<dbReference type="RefSeq" id="WP_379917147.1">
    <property type="nucleotide sequence ID" value="NZ_JBHUDD010000140.1"/>
</dbReference>
<gene>
    <name evidence="1" type="ORF">ACFTOW_15080</name>
</gene>
<reference evidence="2" key="1">
    <citation type="journal article" date="2019" name="Int. J. Syst. Evol. Microbiol.">
        <title>The Global Catalogue of Microorganisms (GCM) 10K type strain sequencing project: providing services to taxonomists for standard genome sequencing and annotation.</title>
        <authorList>
            <consortium name="The Broad Institute Genomics Platform"/>
            <consortium name="The Broad Institute Genome Sequencing Center for Infectious Disease"/>
            <person name="Wu L."/>
            <person name="Ma J."/>
        </authorList>
    </citation>
    <scope>NUCLEOTIDE SEQUENCE [LARGE SCALE GENOMIC DNA]</scope>
    <source>
        <strain evidence="2">CGMCC 1.12477</strain>
    </source>
</reference>
<accession>A0ABW4ELR8</accession>
<evidence type="ECO:0000313" key="1">
    <source>
        <dbReference type="EMBL" id="MFD1510709.1"/>
    </source>
</evidence>
<sequence>MSSPNFSERVRRALDAIETREITRRGLRNFYENAIRDPNITEAEREAVIAALETKIRISAPRDAKALFGPKDAEARALLGRVYDALAAEFNLSGNTVGAGVKTGGSMISGDMHVDVYISYKAEDRRHATFGYLVKKPGNDPILALRFYQTGKGATEPDLREEFPIDMFEEAAARYRENLMRILSPATEGG</sequence>
<proteinExistence type="predicted"/>
<dbReference type="EMBL" id="JBHUDD010000140">
    <property type="protein sequence ID" value="MFD1510709.1"/>
    <property type="molecule type" value="Genomic_DNA"/>
</dbReference>
<dbReference type="Proteomes" id="UP001597186">
    <property type="component" value="Unassembled WGS sequence"/>
</dbReference>
<keyword evidence="2" id="KW-1185">Reference proteome</keyword>
<comment type="caution">
    <text evidence="1">The sequence shown here is derived from an EMBL/GenBank/DDBJ whole genome shotgun (WGS) entry which is preliminary data.</text>
</comment>
<evidence type="ECO:0000313" key="2">
    <source>
        <dbReference type="Proteomes" id="UP001597186"/>
    </source>
</evidence>